<reference evidence="5 6" key="2">
    <citation type="submission" date="2016-05" db="EMBL/GenBank/DDBJ databases">
        <title>Lineage-specific infection strategies underlie the spectrum of fungal disease in amphibians.</title>
        <authorList>
            <person name="Cuomo C.A."/>
            <person name="Farrer R.A."/>
            <person name="James T."/>
            <person name="Longcore J."/>
            <person name="Birren B."/>
        </authorList>
    </citation>
    <scope>NUCLEOTIDE SEQUENCE [LARGE SCALE GENOMIC DNA]</scope>
    <source>
        <strain evidence="5 6">JEL423</strain>
    </source>
</reference>
<feature type="compositionally biased region" description="Low complexity" evidence="2">
    <location>
        <begin position="293"/>
        <end position="327"/>
    </location>
</feature>
<dbReference type="InterPro" id="IPR026947">
    <property type="entry name" value="UBN_middle_dom"/>
</dbReference>
<dbReference type="Pfam" id="PF08729">
    <property type="entry name" value="HUN"/>
    <property type="match status" value="1"/>
</dbReference>
<dbReference type="VEuPathDB" id="FungiDB:BDEG_25007"/>
<organism evidence="5 6">
    <name type="scientific">Batrachochytrium dendrobatidis (strain JEL423)</name>
    <dbReference type="NCBI Taxonomy" id="403673"/>
    <lineage>
        <taxon>Eukaryota</taxon>
        <taxon>Fungi</taxon>
        <taxon>Fungi incertae sedis</taxon>
        <taxon>Chytridiomycota</taxon>
        <taxon>Chytridiomycota incertae sedis</taxon>
        <taxon>Chytridiomycetes</taxon>
        <taxon>Rhizophydiales</taxon>
        <taxon>Rhizophydiales incertae sedis</taxon>
        <taxon>Batrachochytrium</taxon>
    </lineage>
</organism>
<feature type="domain" description="Ubinuclein middle" evidence="4">
    <location>
        <begin position="407"/>
        <end position="588"/>
    </location>
</feature>
<sequence>MGSMDIIQTNTANNVLKKPSTKQKKAQSQTNSKTGQTIDLDADAMSDVESSAMMTTVDSSATAMKSAAVPMIWRNVIQSVRITIPLNLPNTELNLFNYPELVRRHSEKVQSESVSTASGCNPTHESVQCVSPISSTVLLQDLVPAVDTTTASVPTKGLGTSSKKTVEKSKKPVKKTTNVADAECNYDLEDDFIDDSEMFTDAMEGVEEVPEWDFGYFVWHGSVENFFDEQKLKPKQPKNKERPGSSVASAIVTRKEFPKDAPATTTEKPTPKQTKPGVSAKSAGDATANTPVTKSNKSTAKSTTASTDESSAKSTNKSTAKSTVASTDESSTKSSPTHDTLKGSSKKSSAVSASKNSENKGSKSDAASLSAPSAAKIHAHESNFKSSFSTPTPVSNGASKMVIDEDGFPASVVEKIKNIQTIAASKTFQDKNQFPGSLVAPLRDCVWEAMEHQIHDTPLYNRLASILPYNVTILKKIVVKLIFPERLRVVKEQVRNLYTTMKNSIEASVTAQRKADENALSQSSQAPSNVDDDSKPKFKWEDEIRVLMWNILCFEWELADLDNISNTLNNEKPRFIESTVRRAVYGKVS</sequence>
<evidence type="ECO:0000259" key="3">
    <source>
        <dbReference type="Pfam" id="PF08729"/>
    </source>
</evidence>
<reference evidence="5 6" key="1">
    <citation type="submission" date="2006-10" db="EMBL/GenBank/DDBJ databases">
        <title>The Genome Sequence of Batrachochytrium dendrobatidis JEL423.</title>
        <authorList>
            <consortium name="The Broad Institute Genome Sequencing Platform"/>
            <person name="Birren B."/>
            <person name="Lander E."/>
            <person name="Galagan J."/>
            <person name="Cuomo C."/>
            <person name="Devon K."/>
            <person name="Jaffe D."/>
            <person name="Butler J."/>
            <person name="Alvarez P."/>
            <person name="Gnerre S."/>
            <person name="Grabherr M."/>
            <person name="Kleber M."/>
            <person name="Mauceli E."/>
            <person name="Brockman W."/>
            <person name="Young S."/>
            <person name="LaButti K."/>
            <person name="Sykes S."/>
            <person name="DeCaprio D."/>
            <person name="Crawford M."/>
            <person name="Koehrsen M."/>
            <person name="Engels R."/>
            <person name="Montgomery P."/>
            <person name="Pearson M."/>
            <person name="Howarth C."/>
            <person name="Larson L."/>
            <person name="White J."/>
            <person name="O'Leary S."/>
            <person name="Kodira C."/>
            <person name="Zeng Q."/>
            <person name="Yandava C."/>
            <person name="Alvarado L."/>
            <person name="Longcore J."/>
            <person name="James T."/>
        </authorList>
    </citation>
    <scope>NUCLEOTIDE SEQUENCE [LARGE SCALE GENOMIC DNA]</scope>
    <source>
        <strain evidence="5 6">JEL423</strain>
    </source>
</reference>
<feature type="compositionally biased region" description="Low complexity" evidence="2">
    <location>
        <begin position="342"/>
        <end position="356"/>
    </location>
</feature>
<evidence type="ECO:0008006" key="7">
    <source>
        <dbReference type="Google" id="ProtNLM"/>
    </source>
</evidence>
<evidence type="ECO:0000313" key="5">
    <source>
        <dbReference type="EMBL" id="OAJ41398.1"/>
    </source>
</evidence>
<feature type="region of interest" description="Disordered" evidence="2">
    <location>
        <begin position="18"/>
        <end position="41"/>
    </location>
</feature>
<dbReference type="EMBL" id="DS022305">
    <property type="protein sequence ID" value="OAJ41398.1"/>
    <property type="molecule type" value="Genomic_DNA"/>
</dbReference>
<feature type="compositionally biased region" description="Polar residues" evidence="2">
    <location>
        <begin position="26"/>
        <end position="37"/>
    </location>
</feature>
<feature type="compositionally biased region" description="Basic and acidic residues" evidence="2">
    <location>
        <begin position="233"/>
        <end position="243"/>
    </location>
</feature>
<feature type="domain" description="Hpc2-related" evidence="3">
    <location>
        <begin position="172"/>
        <end position="224"/>
    </location>
</feature>
<dbReference type="AlphaFoldDB" id="A0A177WMQ1"/>
<proteinExistence type="predicted"/>
<evidence type="ECO:0000313" key="6">
    <source>
        <dbReference type="Proteomes" id="UP000077115"/>
    </source>
</evidence>
<feature type="compositionally biased region" description="Polar residues" evidence="2">
    <location>
        <begin position="328"/>
        <end position="338"/>
    </location>
</feature>
<feature type="compositionally biased region" description="Low complexity" evidence="2">
    <location>
        <begin position="364"/>
        <end position="374"/>
    </location>
</feature>
<dbReference type="Pfam" id="PF14075">
    <property type="entry name" value="UBN_AB"/>
    <property type="match status" value="1"/>
</dbReference>
<evidence type="ECO:0000259" key="4">
    <source>
        <dbReference type="Pfam" id="PF14075"/>
    </source>
</evidence>
<accession>A0A177WMQ1</accession>
<dbReference type="Proteomes" id="UP000077115">
    <property type="component" value="Unassembled WGS sequence"/>
</dbReference>
<evidence type="ECO:0000256" key="2">
    <source>
        <dbReference type="SAM" id="MobiDB-lite"/>
    </source>
</evidence>
<gene>
    <name evidence="5" type="ORF">BDEG_25007</name>
</gene>
<keyword evidence="1" id="KW-0597">Phosphoprotein</keyword>
<dbReference type="InterPro" id="IPR014840">
    <property type="entry name" value="HRD"/>
</dbReference>
<protein>
    <recommendedName>
        <fullName evidence="7">Ubinuclein middle domain-containing protein</fullName>
    </recommendedName>
</protein>
<feature type="compositionally biased region" description="Low complexity" evidence="2">
    <location>
        <begin position="260"/>
        <end position="276"/>
    </location>
</feature>
<name>A0A177WMQ1_BATDL</name>
<evidence type="ECO:0000256" key="1">
    <source>
        <dbReference type="ARBA" id="ARBA00022553"/>
    </source>
</evidence>
<feature type="region of interest" description="Disordered" evidence="2">
    <location>
        <begin position="233"/>
        <end position="374"/>
    </location>
</feature>